<protein>
    <submittedName>
        <fullName evidence="1">Glycosyltransferase WbsX</fullName>
    </submittedName>
</protein>
<dbReference type="EMBL" id="FNKE01000001">
    <property type="protein sequence ID" value="SDQ08220.1"/>
    <property type="molecule type" value="Genomic_DNA"/>
</dbReference>
<dbReference type="Gene3D" id="3.20.20.80">
    <property type="entry name" value="Glycosidases"/>
    <property type="match status" value="1"/>
</dbReference>
<keyword evidence="1" id="KW-0808">Transferase</keyword>
<organism evidence="1 2">
    <name type="scientific">Streptococcus equinus</name>
    <name type="common">Streptococcus bovis</name>
    <dbReference type="NCBI Taxonomy" id="1335"/>
    <lineage>
        <taxon>Bacteria</taxon>
        <taxon>Bacillati</taxon>
        <taxon>Bacillota</taxon>
        <taxon>Bacilli</taxon>
        <taxon>Lactobacillales</taxon>
        <taxon>Streptococcaceae</taxon>
        <taxon>Streptococcus</taxon>
    </lineage>
</organism>
<dbReference type="GO" id="GO:0016740">
    <property type="term" value="F:transferase activity"/>
    <property type="evidence" value="ECO:0007669"/>
    <property type="project" value="UniProtKB-KW"/>
</dbReference>
<dbReference type="InterPro" id="IPR032719">
    <property type="entry name" value="WbsX"/>
</dbReference>
<dbReference type="OrthoDB" id="9816424at2"/>
<dbReference type="Proteomes" id="UP000182870">
    <property type="component" value="Unassembled WGS sequence"/>
</dbReference>
<reference evidence="1 2" key="1">
    <citation type="submission" date="2016-10" db="EMBL/GenBank/DDBJ databases">
        <authorList>
            <person name="de Groot N.N."/>
        </authorList>
    </citation>
    <scope>NUCLEOTIDE SEQUENCE [LARGE SCALE GENOMIC DNA]</scope>
    <source>
        <strain evidence="1 2">Sb05</strain>
    </source>
</reference>
<dbReference type="PANTHER" id="PTHR41244">
    <property type="entry name" value="RHAMNAN SYNTHESIS F"/>
    <property type="match status" value="1"/>
</dbReference>
<sequence>MKARVIAFYLPQFHPTKENDKFWGKGFTEWTNVAKAKPLFKGHNQPRIPADLGFYDLRMPEVREEQAKLAKEAGIEGFCYWHYWFGNGIQTLERPFNEVLNSGKPDFPFCLGWANHSWTTKTWDKDKSNSKESVIFEQKYLGVSDYKEHFYNLLPAFKDKRYITVDGKPLFYIWDSKSLPSAKEFIELWQELAIENGLKGIYFIAKVDPLGTLSVDNISHVEEKFQNEYQSVLDMGFDAINSHTLKYAELNANGKLKKVFYALVRKYFSSFIVEKYKYKDIIRSFNTKEDFQENIYPQLIPGRDRSPRSGKKAVIYYESTPEEFRVAVKNAISCVRKRDPEHRLIFLNSWNEWAEGAYMEPDTTYGKRYIQVLREEIEEDD</sequence>
<dbReference type="Pfam" id="PF14307">
    <property type="entry name" value="Glyco_tran_WbsX"/>
    <property type="match status" value="1"/>
</dbReference>
<dbReference type="PANTHER" id="PTHR41244:SF1">
    <property type="entry name" value="GLYCOSYLTRANSFERASE"/>
    <property type="match status" value="1"/>
</dbReference>
<accession>A0A1H0XZC6</accession>
<gene>
    <name evidence="1" type="ORF">SAMN05216392_0311</name>
</gene>
<dbReference type="AlphaFoldDB" id="A0A1H0XZC6"/>
<evidence type="ECO:0000313" key="2">
    <source>
        <dbReference type="Proteomes" id="UP000182870"/>
    </source>
</evidence>
<dbReference type="RefSeq" id="WP_074559845.1">
    <property type="nucleotide sequence ID" value="NZ_FNKE01000001.1"/>
</dbReference>
<dbReference type="CDD" id="cd11579">
    <property type="entry name" value="Glyco_tran_WbsX"/>
    <property type="match status" value="1"/>
</dbReference>
<evidence type="ECO:0000313" key="1">
    <source>
        <dbReference type="EMBL" id="SDQ08220.1"/>
    </source>
</evidence>
<proteinExistence type="predicted"/>
<name>A0A1H0XZC6_STREI</name>